<accession>A0AAV4Y9S8</accession>
<dbReference type="EMBL" id="BPLR01018882">
    <property type="protein sequence ID" value="GIZ02950.1"/>
    <property type="molecule type" value="Genomic_DNA"/>
</dbReference>
<dbReference type="Proteomes" id="UP001054945">
    <property type="component" value="Unassembled WGS sequence"/>
</dbReference>
<proteinExistence type="predicted"/>
<dbReference type="AlphaFoldDB" id="A0AAV4Y9S8"/>
<keyword evidence="2" id="KW-1185">Reference proteome</keyword>
<organism evidence="1 2">
    <name type="scientific">Caerostris extrusa</name>
    <name type="common">Bark spider</name>
    <name type="synonym">Caerostris bankana</name>
    <dbReference type="NCBI Taxonomy" id="172846"/>
    <lineage>
        <taxon>Eukaryota</taxon>
        <taxon>Metazoa</taxon>
        <taxon>Ecdysozoa</taxon>
        <taxon>Arthropoda</taxon>
        <taxon>Chelicerata</taxon>
        <taxon>Arachnida</taxon>
        <taxon>Araneae</taxon>
        <taxon>Araneomorphae</taxon>
        <taxon>Entelegynae</taxon>
        <taxon>Araneoidea</taxon>
        <taxon>Araneidae</taxon>
        <taxon>Caerostris</taxon>
    </lineage>
</organism>
<evidence type="ECO:0000313" key="1">
    <source>
        <dbReference type="EMBL" id="GIZ02950.1"/>
    </source>
</evidence>
<reference evidence="1 2" key="1">
    <citation type="submission" date="2021-06" db="EMBL/GenBank/DDBJ databases">
        <title>Caerostris extrusa draft genome.</title>
        <authorList>
            <person name="Kono N."/>
            <person name="Arakawa K."/>
        </authorList>
    </citation>
    <scope>NUCLEOTIDE SEQUENCE [LARGE SCALE GENOMIC DNA]</scope>
</reference>
<protein>
    <submittedName>
        <fullName evidence="1">Uncharacterized protein</fullName>
    </submittedName>
</protein>
<sequence length="120" mass="13531">MQTWRKYPQITTSHLCAAVIPSDICSAIIPKLAAITVNNLRNGLHSMVRATHHTSAVNCVKPHGSRKRKTNNKTCVYTRRPVLEHVETCLPEKPEAEFTLVRPSFWIIDFAFALLGTAEY</sequence>
<gene>
    <name evidence="1" type="ORF">CEXT_196841</name>
</gene>
<evidence type="ECO:0000313" key="2">
    <source>
        <dbReference type="Proteomes" id="UP001054945"/>
    </source>
</evidence>
<comment type="caution">
    <text evidence="1">The sequence shown here is derived from an EMBL/GenBank/DDBJ whole genome shotgun (WGS) entry which is preliminary data.</text>
</comment>
<name>A0AAV4Y9S8_CAEEX</name>